<accession>A0AAD9DKM6</accession>
<dbReference type="EMBL" id="JAROKS010000351">
    <property type="protein sequence ID" value="KAK1784263.1"/>
    <property type="molecule type" value="Genomic_DNA"/>
</dbReference>
<organism evidence="1 2">
    <name type="scientific">Electrophorus voltai</name>
    <dbReference type="NCBI Taxonomy" id="2609070"/>
    <lineage>
        <taxon>Eukaryota</taxon>
        <taxon>Metazoa</taxon>
        <taxon>Chordata</taxon>
        <taxon>Craniata</taxon>
        <taxon>Vertebrata</taxon>
        <taxon>Euteleostomi</taxon>
        <taxon>Actinopterygii</taxon>
        <taxon>Neopterygii</taxon>
        <taxon>Teleostei</taxon>
        <taxon>Ostariophysi</taxon>
        <taxon>Gymnotiformes</taxon>
        <taxon>Gymnotoidei</taxon>
        <taxon>Gymnotidae</taxon>
        <taxon>Electrophorus</taxon>
    </lineage>
</organism>
<protein>
    <submittedName>
        <fullName evidence="1">Uncharacterized protein</fullName>
    </submittedName>
</protein>
<name>A0AAD9DKM6_9TELE</name>
<keyword evidence="2" id="KW-1185">Reference proteome</keyword>
<feature type="non-terminal residue" evidence="1">
    <location>
        <position position="116"/>
    </location>
</feature>
<evidence type="ECO:0000313" key="2">
    <source>
        <dbReference type="Proteomes" id="UP001239994"/>
    </source>
</evidence>
<dbReference type="AlphaFoldDB" id="A0AAD9DKM6"/>
<comment type="caution">
    <text evidence="1">The sequence shown here is derived from an EMBL/GenBank/DDBJ whole genome shotgun (WGS) entry which is preliminary data.</text>
</comment>
<reference evidence="1" key="1">
    <citation type="submission" date="2023-03" db="EMBL/GenBank/DDBJ databases">
        <title>Electrophorus voltai genome.</title>
        <authorList>
            <person name="Bian C."/>
        </authorList>
    </citation>
    <scope>NUCLEOTIDE SEQUENCE</scope>
    <source>
        <strain evidence="1">CB-2022</strain>
        <tissue evidence="1">Muscle</tissue>
    </source>
</reference>
<evidence type="ECO:0000313" key="1">
    <source>
        <dbReference type="EMBL" id="KAK1784263.1"/>
    </source>
</evidence>
<gene>
    <name evidence="1" type="ORF">P4O66_003713</name>
</gene>
<dbReference type="Proteomes" id="UP001239994">
    <property type="component" value="Unassembled WGS sequence"/>
</dbReference>
<proteinExistence type="predicted"/>
<sequence length="116" mass="12961">MRPRDKARVIGASKHTHKFCNVEEDESVYLKGATGVHVEDRLDLPEEFHSSVIEAVYNELLRRIEARKNVNVTQAFISGGLELGGALSFVKVIQRKDLAQFLYCPSTDGSRSAKLT</sequence>